<evidence type="ECO:0000313" key="1">
    <source>
        <dbReference type="EMBL" id="VEI12563.1"/>
    </source>
</evidence>
<dbReference type="AlphaFoldDB" id="A0A448PC86"/>
<dbReference type="KEGG" id="tbw:NCTC13354_00249"/>
<keyword evidence="2" id="KW-1185">Reference proteome</keyword>
<dbReference type="OrthoDB" id="3266723at2"/>
<evidence type="ECO:0000313" key="2">
    <source>
        <dbReference type="Proteomes" id="UP000269542"/>
    </source>
</evidence>
<reference evidence="1 2" key="1">
    <citation type="submission" date="2018-12" db="EMBL/GenBank/DDBJ databases">
        <authorList>
            <consortium name="Pathogen Informatics"/>
        </authorList>
    </citation>
    <scope>NUCLEOTIDE SEQUENCE [LARGE SCALE GENOMIC DNA]</scope>
    <source>
        <strain evidence="1 2">NCTC13354</strain>
    </source>
</reference>
<name>A0A448PC86_9ACTO</name>
<dbReference type="RefSeq" id="WP_126415760.1">
    <property type="nucleotide sequence ID" value="NZ_LR134476.1"/>
</dbReference>
<organism evidence="1 2">
    <name type="scientific">Trueperella bialowiezensis</name>
    <dbReference type="NCBI Taxonomy" id="312285"/>
    <lineage>
        <taxon>Bacteria</taxon>
        <taxon>Bacillati</taxon>
        <taxon>Actinomycetota</taxon>
        <taxon>Actinomycetes</taxon>
        <taxon>Actinomycetales</taxon>
        <taxon>Actinomycetaceae</taxon>
        <taxon>Trueperella</taxon>
    </lineage>
</organism>
<dbReference type="Proteomes" id="UP000269542">
    <property type="component" value="Chromosome"/>
</dbReference>
<accession>A0A448PC86</accession>
<gene>
    <name evidence="1" type="ORF">NCTC13354_00249</name>
</gene>
<dbReference type="EMBL" id="LR134476">
    <property type="protein sequence ID" value="VEI12563.1"/>
    <property type="molecule type" value="Genomic_DNA"/>
</dbReference>
<sequence length="213" mass="23237">MAFLELMRQLFDGTHRGADMPEIERAAALRDQLSNDPNDIAAFEELASIIKNSDTVRNPADPLTGDKLVSEDIAEKTDPELVLWALSEEIGSDSRAWYPLVQLARLAGEEDSEAARRYLETAADRDDTGLALAEGVKLLRETGQHNAAIQLGLGRWQPDKQTPAVGEELVNAALAANKVDEARGYIDILKESGAPDNLIDELSIALATMNKED</sequence>
<protein>
    <submittedName>
        <fullName evidence="1">Uncharacterized protein</fullName>
    </submittedName>
</protein>
<proteinExistence type="predicted"/>